<organism evidence="2 3">
    <name type="scientific">Zunongwangia atlantica 22II14-10F7</name>
    <dbReference type="NCBI Taxonomy" id="1185767"/>
    <lineage>
        <taxon>Bacteria</taxon>
        <taxon>Pseudomonadati</taxon>
        <taxon>Bacteroidota</taxon>
        <taxon>Flavobacteriia</taxon>
        <taxon>Flavobacteriales</taxon>
        <taxon>Flavobacteriaceae</taxon>
        <taxon>Zunongwangia</taxon>
    </lineage>
</organism>
<dbReference type="InterPro" id="IPR003615">
    <property type="entry name" value="HNH_nuc"/>
</dbReference>
<keyword evidence="2" id="KW-0255">Endonuclease</keyword>
<keyword evidence="2" id="KW-0540">Nuclease</keyword>
<dbReference type="RefSeq" id="WP_084843236.1">
    <property type="nucleotide sequence ID" value="NZ_ARYN01000024.1"/>
</dbReference>
<dbReference type="Proteomes" id="UP000192746">
    <property type="component" value="Unassembled WGS sequence"/>
</dbReference>
<protein>
    <submittedName>
        <fullName evidence="2">HNH endonuclease family protein</fullName>
    </submittedName>
</protein>
<dbReference type="Pfam" id="PF13391">
    <property type="entry name" value="HNH_2"/>
    <property type="match status" value="1"/>
</dbReference>
<evidence type="ECO:0000313" key="2">
    <source>
        <dbReference type="EMBL" id="ORL43826.1"/>
    </source>
</evidence>
<keyword evidence="3" id="KW-1185">Reference proteome</keyword>
<evidence type="ECO:0000259" key="1">
    <source>
        <dbReference type="Pfam" id="PF13391"/>
    </source>
</evidence>
<gene>
    <name evidence="2" type="ORF">IIF7_18844</name>
</gene>
<dbReference type="GO" id="GO:0004519">
    <property type="term" value="F:endonuclease activity"/>
    <property type="evidence" value="ECO:0007669"/>
    <property type="project" value="UniProtKB-KW"/>
</dbReference>
<evidence type="ECO:0000313" key="3">
    <source>
        <dbReference type="Proteomes" id="UP000192746"/>
    </source>
</evidence>
<accession>A0A1Y1SYH6</accession>
<dbReference type="EMBL" id="ARYN01000024">
    <property type="protein sequence ID" value="ORL43826.1"/>
    <property type="molecule type" value="Genomic_DNA"/>
</dbReference>
<feature type="domain" description="HNH nuclease" evidence="1">
    <location>
        <begin position="225"/>
        <end position="278"/>
    </location>
</feature>
<dbReference type="AlphaFoldDB" id="A0A1Y1SYH6"/>
<comment type="caution">
    <text evidence="2">The sequence shown here is derived from an EMBL/GenBank/DDBJ whole genome shotgun (WGS) entry which is preliminary data.</text>
</comment>
<keyword evidence="2" id="KW-0378">Hydrolase</keyword>
<dbReference type="PIRSF" id="PIRSF030850">
    <property type="entry name" value="UCP030850"/>
    <property type="match status" value="1"/>
</dbReference>
<sequence length="332" mass="38958">MQRDFPPSHHILDHYSRCFKKLKRGVSKHLGKAPHKPVMLLGVIRGIKQKEIMDNRIFITPELLLNFRKIWSHLVDTEHIENLTLPFFHLRSEPFWQLVARPGMEPGITRSGSIKSFKNLRETVAYAQIDPELFLLLQEPETSRILEEQLLHQYFYTTRTNYFTQYNSIEESQLEYQILNSSGTVYRERLLQLRKTIDESRYQEELFIRGGLFKRSIPKIYNHRCCISGMRIMATPNIQMIDACHIHPFSLSNDDTVPNGIALSPTLHRAFDRGLISITSDYKVKVSKLVNDKASKFTLSQFENQSIYLPEKEKWYPAMESLTWHQEQVFLG</sequence>
<dbReference type="OrthoDB" id="67788at2"/>
<reference evidence="2 3" key="1">
    <citation type="submission" date="2013-04" db="EMBL/GenBank/DDBJ databases">
        <title>Zunongwangia sp. 22II14-10F7 Genome Sequencing.</title>
        <authorList>
            <person name="Lai Q."/>
            <person name="Shao Z."/>
        </authorList>
    </citation>
    <scope>NUCLEOTIDE SEQUENCE [LARGE SCALE GENOMIC DNA]</scope>
    <source>
        <strain evidence="2 3">22II14-10F7</strain>
    </source>
</reference>
<name>A0A1Y1SYH6_9FLAO</name>
<dbReference type="InterPro" id="IPR011396">
    <property type="entry name" value="PT_DNA_restrict"/>
</dbReference>
<proteinExistence type="predicted"/>